<reference evidence="3 4" key="1">
    <citation type="submission" date="2023-03" db="EMBL/GenBank/DDBJ databases">
        <title>High-quality genome of Scylla paramamosain provides insights in environmental adaptation.</title>
        <authorList>
            <person name="Zhang L."/>
        </authorList>
    </citation>
    <scope>NUCLEOTIDE SEQUENCE [LARGE SCALE GENOMIC DNA]</scope>
    <source>
        <strain evidence="3">LZ_2023a</strain>
        <tissue evidence="3">Muscle</tissue>
    </source>
</reference>
<keyword evidence="4" id="KW-1185">Reference proteome</keyword>
<organism evidence="3 4">
    <name type="scientific">Scylla paramamosain</name>
    <name type="common">Mud crab</name>
    <dbReference type="NCBI Taxonomy" id="85552"/>
    <lineage>
        <taxon>Eukaryota</taxon>
        <taxon>Metazoa</taxon>
        <taxon>Ecdysozoa</taxon>
        <taxon>Arthropoda</taxon>
        <taxon>Crustacea</taxon>
        <taxon>Multicrustacea</taxon>
        <taxon>Malacostraca</taxon>
        <taxon>Eumalacostraca</taxon>
        <taxon>Eucarida</taxon>
        <taxon>Decapoda</taxon>
        <taxon>Pleocyemata</taxon>
        <taxon>Brachyura</taxon>
        <taxon>Eubrachyura</taxon>
        <taxon>Portunoidea</taxon>
        <taxon>Portunidae</taxon>
        <taxon>Portuninae</taxon>
        <taxon>Scylla</taxon>
    </lineage>
</organism>
<protein>
    <recommendedName>
        <fullName evidence="5">Phytanoyl-CoA dioxygenase</fullName>
    </recommendedName>
</protein>
<evidence type="ECO:0000256" key="1">
    <source>
        <dbReference type="ARBA" id="ARBA00001962"/>
    </source>
</evidence>
<dbReference type="AlphaFoldDB" id="A0AAW0TH80"/>
<feature type="chain" id="PRO_5043721273" description="Phytanoyl-CoA dioxygenase" evidence="2">
    <location>
        <begin position="21"/>
        <end position="304"/>
    </location>
</feature>
<dbReference type="PANTHER" id="PTHR20883:SF51">
    <property type="entry name" value="PHYTANOYL-COA HYDROXYLASE"/>
    <property type="match status" value="1"/>
</dbReference>
<name>A0AAW0TH80_SCYPA</name>
<keyword evidence="2" id="KW-0732">Signal</keyword>
<comment type="cofactor">
    <cofactor evidence="1">
        <name>Fe cation</name>
        <dbReference type="ChEBI" id="CHEBI:24875"/>
    </cofactor>
</comment>
<evidence type="ECO:0000256" key="2">
    <source>
        <dbReference type="SAM" id="SignalP"/>
    </source>
</evidence>
<dbReference type="PANTHER" id="PTHR20883">
    <property type="entry name" value="PHYTANOYL-COA DIOXYGENASE DOMAIN CONTAINING 1"/>
    <property type="match status" value="1"/>
</dbReference>
<dbReference type="SUPFAM" id="SSF51197">
    <property type="entry name" value="Clavaminate synthase-like"/>
    <property type="match status" value="1"/>
</dbReference>
<sequence>MTMLCNTAVLVNSCLPITDSVFTYTPGCWQVTEAMKQAYKNNGYILVRNILTKEEVTKVRVAVESSEGIQAHAQGKADGEKTKSKMALWNHPGNDVSGMLARMERVAGTMEQLMGGDEVYHYHSKLMMKDAYTGGRHVWHQDYGYWYNNGCLYPEMASVFLPVDDCDRGNSCLQVIHGSHRLGRVDHYRAGDQMRADDERVQETLKILPHLYVEMKAGDALFFHCNLLHTSDPNTSSRRRWVFIVAFNKRSNDPYKDHHHPRYTPLVKVPDSALMACNVNETLEGKWFMQIGEDKSVMDKAKTH</sequence>
<dbReference type="InterPro" id="IPR008775">
    <property type="entry name" value="Phytyl_CoA_dOase-like"/>
</dbReference>
<dbReference type="Pfam" id="PF05721">
    <property type="entry name" value="PhyH"/>
    <property type="match status" value="1"/>
</dbReference>
<evidence type="ECO:0008006" key="5">
    <source>
        <dbReference type="Google" id="ProtNLM"/>
    </source>
</evidence>
<accession>A0AAW0TH80</accession>
<comment type="caution">
    <text evidence="3">The sequence shown here is derived from an EMBL/GenBank/DDBJ whole genome shotgun (WGS) entry which is preliminary data.</text>
</comment>
<evidence type="ECO:0000313" key="4">
    <source>
        <dbReference type="Proteomes" id="UP001487740"/>
    </source>
</evidence>
<evidence type="ECO:0000313" key="3">
    <source>
        <dbReference type="EMBL" id="KAK8387064.1"/>
    </source>
</evidence>
<dbReference type="Gene3D" id="2.60.120.620">
    <property type="entry name" value="q2cbj1_9rhob like domain"/>
    <property type="match status" value="1"/>
</dbReference>
<feature type="signal peptide" evidence="2">
    <location>
        <begin position="1"/>
        <end position="20"/>
    </location>
</feature>
<dbReference type="EMBL" id="JARAKH010000030">
    <property type="protein sequence ID" value="KAK8387064.1"/>
    <property type="molecule type" value="Genomic_DNA"/>
</dbReference>
<dbReference type="Proteomes" id="UP001487740">
    <property type="component" value="Unassembled WGS sequence"/>
</dbReference>
<proteinExistence type="predicted"/>
<gene>
    <name evidence="3" type="ORF">O3P69_018016</name>
</gene>